<proteinExistence type="predicted"/>
<evidence type="ECO:0000256" key="7">
    <source>
        <dbReference type="PROSITE-ProRule" id="PRU00418"/>
    </source>
</evidence>
<feature type="binding site" evidence="6">
    <location>
        <position position="80"/>
    </location>
    <ligand>
        <name>Mg(2+)</name>
        <dbReference type="ChEBI" id="CHEBI:18420"/>
        <note>ligand shared between all trimeric partners</note>
    </ligand>
</feature>
<evidence type="ECO:0000256" key="4">
    <source>
        <dbReference type="ARBA" id="ARBA00022683"/>
    </source>
</evidence>
<keyword evidence="8" id="KW-0175">Coiled coil</keyword>
<dbReference type="EMBL" id="NKHD01000055">
    <property type="protein sequence ID" value="OXT05736.1"/>
    <property type="molecule type" value="Genomic_DNA"/>
</dbReference>
<evidence type="ECO:0000256" key="3">
    <source>
        <dbReference type="ARBA" id="ARBA00022679"/>
    </source>
</evidence>
<protein>
    <submittedName>
        <fullName evidence="9">PTS lactose/cellobiose transporter subunit IIA</fullName>
    </submittedName>
</protein>
<comment type="cofactor">
    <cofactor evidence="6">
        <name>Mg(2+)</name>
        <dbReference type="ChEBI" id="CHEBI:18420"/>
    </cofactor>
    <text evidence="6">Binds 1 Mg(2+) ion per trimer.</text>
</comment>
<dbReference type="Proteomes" id="UP000215301">
    <property type="component" value="Unassembled WGS sequence"/>
</dbReference>
<dbReference type="CDD" id="cd00215">
    <property type="entry name" value="PTS_IIA_lac"/>
    <property type="match status" value="1"/>
</dbReference>
<dbReference type="GO" id="GO:0016740">
    <property type="term" value="F:transferase activity"/>
    <property type="evidence" value="ECO:0007669"/>
    <property type="project" value="UniProtKB-KW"/>
</dbReference>
<dbReference type="PROSITE" id="PS51095">
    <property type="entry name" value="PTS_EIIA_TYPE_3"/>
    <property type="match status" value="1"/>
</dbReference>
<keyword evidence="6" id="KW-0460">Magnesium</keyword>
<dbReference type="GO" id="GO:0009401">
    <property type="term" value="P:phosphoenolpyruvate-dependent sugar phosphotransferase system"/>
    <property type="evidence" value="ECO:0007669"/>
    <property type="project" value="UniProtKB-KW"/>
</dbReference>
<evidence type="ECO:0000313" key="10">
    <source>
        <dbReference type="Proteomes" id="UP000215301"/>
    </source>
</evidence>
<dbReference type="RefSeq" id="WP_094046609.1">
    <property type="nucleotide sequence ID" value="NZ_NKHD01000055.1"/>
</dbReference>
<evidence type="ECO:0000256" key="5">
    <source>
        <dbReference type="PIRSR" id="PIRSR000699-1"/>
    </source>
</evidence>
<dbReference type="GO" id="GO:0046872">
    <property type="term" value="F:metal ion binding"/>
    <property type="evidence" value="ECO:0007669"/>
    <property type="project" value="UniProtKB-KW"/>
</dbReference>
<evidence type="ECO:0000256" key="2">
    <source>
        <dbReference type="ARBA" id="ARBA00022597"/>
    </source>
</evidence>
<keyword evidence="2" id="KW-0762">Sugar transport</keyword>
<dbReference type="Gene3D" id="1.20.58.80">
    <property type="entry name" value="Phosphotransferase system, lactose/cellobiose-type IIA subunit"/>
    <property type="match status" value="1"/>
</dbReference>
<sequence>MALDIEKIAFTVILHAGNAKAEAYKALDEAKQGNFDNIDKYLKNAKDELNEVHNIQTELLTAEANGDNINLPIILVHAQDHLMTAISEINLVEELIDCFKEVRRLDKIVNNSTNN</sequence>
<keyword evidence="3" id="KW-0808">Transferase</keyword>
<keyword evidence="4" id="KW-0598">Phosphotransferase system</keyword>
<evidence type="ECO:0000256" key="1">
    <source>
        <dbReference type="ARBA" id="ARBA00022448"/>
    </source>
</evidence>
<dbReference type="PANTHER" id="PTHR34382:SF7">
    <property type="entry name" value="PTS SYSTEM N,N'-DIACETYLCHITOBIOSE-SPECIFIC EIIA COMPONENT"/>
    <property type="match status" value="1"/>
</dbReference>
<comment type="caution">
    <text evidence="9">The sequence shown here is derived from an EMBL/GenBank/DDBJ whole genome shotgun (WGS) entry which is preliminary data.</text>
</comment>
<dbReference type="AlphaFoldDB" id="A0A231VDI9"/>
<dbReference type="PANTHER" id="PTHR34382">
    <property type="entry name" value="PTS SYSTEM N,N'-DIACETYLCHITOBIOSE-SPECIFIC EIIA COMPONENT"/>
    <property type="match status" value="1"/>
</dbReference>
<evidence type="ECO:0000256" key="6">
    <source>
        <dbReference type="PIRSR" id="PIRSR000699-2"/>
    </source>
</evidence>
<accession>A0A231VDI9</accession>
<dbReference type="InterPro" id="IPR036542">
    <property type="entry name" value="PTS_IIA_lac/cel_sf"/>
</dbReference>
<dbReference type="SUPFAM" id="SSF46973">
    <property type="entry name" value="Enzyme IIa from lactose specific PTS, IIa-lac"/>
    <property type="match status" value="1"/>
</dbReference>
<organism evidence="9 10">
    <name type="scientific">Thermoanaerobacterium thermosaccharolyticum</name>
    <name type="common">Clostridium thermosaccharolyticum</name>
    <dbReference type="NCBI Taxonomy" id="1517"/>
    <lineage>
        <taxon>Bacteria</taxon>
        <taxon>Bacillati</taxon>
        <taxon>Bacillota</taxon>
        <taxon>Clostridia</taxon>
        <taxon>Thermoanaerobacterales</taxon>
        <taxon>Thermoanaerobacteraceae</taxon>
        <taxon>Thermoanaerobacterium</taxon>
    </lineage>
</organism>
<reference evidence="9 10" key="1">
    <citation type="submission" date="2017-06" db="EMBL/GenBank/DDBJ databases">
        <title>Isolation and characterization of a thermophilic and butanogenic Thermoanaerobacterium thermosaccharolyticum M5 capable of efficient degradation of hemicellulose.</title>
        <authorList>
            <person name="Xin F."/>
            <person name="Jiang Y."/>
        </authorList>
    </citation>
    <scope>NUCLEOTIDE SEQUENCE [LARGE SCALE GENOMIC DNA]</scope>
    <source>
        <strain evidence="9 10">M5</strain>
    </source>
</reference>
<keyword evidence="1" id="KW-0813">Transport</keyword>
<dbReference type="InterPro" id="IPR003188">
    <property type="entry name" value="PTS_IIA_lac/cel"/>
</dbReference>
<name>A0A231VDI9_THETR</name>
<dbReference type="Pfam" id="PF02255">
    <property type="entry name" value="PTS_IIA"/>
    <property type="match status" value="1"/>
</dbReference>
<gene>
    <name evidence="9" type="ORF">CE561_12655</name>
</gene>
<feature type="coiled-coil region" evidence="8">
    <location>
        <begin position="38"/>
        <end position="65"/>
    </location>
</feature>
<evidence type="ECO:0000256" key="8">
    <source>
        <dbReference type="SAM" id="Coils"/>
    </source>
</evidence>
<feature type="active site" description="Tele-phosphohistidine intermediate" evidence="5">
    <location>
        <position position="77"/>
    </location>
</feature>
<keyword evidence="6" id="KW-0479">Metal-binding</keyword>
<evidence type="ECO:0000313" key="9">
    <source>
        <dbReference type="EMBL" id="OXT05736.1"/>
    </source>
</evidence>
<feature type="modified residue" description="Phosphohistidine; by HPr" evidence="7">
    <location>
        <position position="77"/>
    </location>
</feature>
<dbReference type="PIRSF" id="PIRSF000699">
    <property type="entry name" value="PTS_IILac_III"/>
    <property type="match status" value="1"/>
</dbReference>